<dbReference type="CDD" id="cd01012">
    <property type="entry name" value="YcaC_related"/>
    <property type="match status" value="1"/>
</dbReference>
<organism evidence="2 3">
    <name type="scientific">Breznakibacter xylanolyticus</name>
    <dbReference type="NCBI Taxonomy" id="990"/>
    <lineage>
        <taxon>Bacteria</taxon>
        <taxon>Pseudomonadati</taxon>
        <taxon>Bacteroidota</taxon>
        <taxon>Bacteroidia</taxon>
        <taxon>Marinilabiliales</taxon>
        <taxon>Marinilabiliaceae</taxon>
        <taxon>Breznakibacter</taxon>
    </lineage>
</organism>
<sequence length="180" mass="19725">MRLLKDSSIAIVVDMQERLFPVIHENGELERQMQILVQGLRLLGVPMVVTEQYVKGLGPTIASIEALVSDCQHIEKMAFSCCDEPAFAEMLATSQRNTVILAGIESHICLMQTAIDLKASGYVPVVVEDCVSSRSANNKRIAMNRLRQEGVVVTSCESLLFELCRVAGGDAFKGISKLVK</sequence>
<dbReference type="Pfam" id="PF00857">
    <property type="entry name" value="Isochorismatase"/>
    <property type="match status" value="1"/>
</dbReference>
<proteinExistence type="predicted"/>
<protein>
    <submittedName>
        <fullName evidence="2">Nicotinamidase-related amidase</fullName>
    </submittedName>
</protein>
<name>A0A2W7N6V9_9BACT</name>
<dbReference type="PANTHER" id="PTHR14119:SF3">
    <property type="entry name" value="ISOCHORISMATASE DOMAIN-CONTAINING PROTEIN 2"/>
    <property type="match status" value="1"/>
</dbReference>
<dbReference type="Gene3D" id="3.40.50.850">
    <property type="entry name" value="Isochorismatase-like"/>
    <property type="match status" value="1"/>
</dbReference>
<feature type="domain" description="Isochorismatase-like" evidence="1">
    <location>
        <begin position="10"/>
        <end position="157"/>
    </location>
</feature>
<reference evidence="2 3" key="1">
    <citation type="submission" date="2018-06" db="EMBL/GenBank/DDBJ databases">
        <title>Genomic Encyclopedia of Archaeal and Bacterial Type Strains, Phase II (KMG-II): from individual species to whole genera.</title>
        <authorList>
            <person name="Goeker M."/>
        </authorList>
    </citation>
    <scope>NUCLEOTIDE SEQUENCE [LARGE SCALE GENOMIC DNA]</scope>
    <source>
        <strain evidence="2 3">DSM 6779</strain>
    </source>
</reference>
<dbReference type="InterPro" id="IPR000868">
    <property type="entry name" value="Isochorismatase-like_dom"/>
</dbReference>
<dbReference type="Proteomes" id="UP000249239">
    <property type="component" value="Unassembled WGS sequence"/>
</dbReference>
<evidence type="ECO:0000259" key="1">
    <source>
        <dbReference type="Pfam" id="PF00857"/>
    </source>
</evidence>
<evidence type="ECO:0000313" key="3">
    <source>
        <dbReference type="Proteomes" id="UP000249239"/>
    </source>
</evidence>
<dbReference type="SUPFAM" id="SSF52499">
    <property type="entry name" value="Isochorismatase-like hydrolases"/>
    <property type="match status" value="1"/>
</dbReference>
<gene>
    <name evidence="2" type="ORF">LX69_02030</name>
</gene>
<dbReference type="PANTHER" id="PTHR14119">
    <property type="entry name" value="HYDROLASE"/>
    <property type="match status" value="1"/>
</dbReference>
<dbReference type="InterPro" id="IPR050993">
    <property type="entry name" value="Isochorismatase_domain"/>
</dbReference>
<evidence type="ECO:0000313" key="2">
    <source>
        <dbReference type="EMBL" id="PZX16155.1"/>
    </source>
</evidence>
<dbReference type="InterPro" id="IPR036380">
    <property type="entry name" value="Isochorismatase-like_sf"/>
</dbReference>
<dbReference type="OrthoDB" id="9789777at2"/>
<dbReference type="AlphaFoldDB" id="A0A2W7N6V9"/>
<dbReference type="RefSeq" id="WP_111445884.1">
    <property type="nucleotide sequence ID" value="NZ_QKZK01000014.1"/>
</dbReference>
<keyword evidence="3" id="KW-1185">Reference proteome</keyword>
<dbReference type="EMBL" id="QKZK01000014">
    <property type="protein sequence ID" value="PZX16155.1"/>
    <property type="molecule type" value="Genomic_DNA"/>
</dbReference>
<accession>A0A2W7N6V9</accession>
<comment type="caution">
    <text evidence="2">The sequence shown here is derived from an EMBL/GenBank/DDBJ whole genome shotgun (WGS) entry which is preliminary data.</text>
</comment>